<dbReference type="WBParaSite" id="Csp11.Scaffold630.g17852.t1">
    <property type="protein sequence ID" value="Csp11.Scaffold630.g17852.t1"/>
    <property type="gene ID" value="Csp11.Scaffold630.g17852"/>
</dbReference>
<keyword evidence="1" id="KW-1185">Reference proteome</keyword>
<dbReference type="AlphaFoldDB" id="A0A1I7UNV3"/>
<dbReference type="STRING" id="1561998.A0A1I7UNV3"/>
<reference evidence="2" key="1">
    <citation type="submission" date="2016-11" db="UniProtKB">
        <authorList>
            <consortium name="WormBaseParasite"/>
        </authorList>
    </citation>
    <scope>IDENTIFICATION</scope>
</reference>
<evidence type="ECO:0000313" key="1">
    <source>
        <dbReference type="Proteomes" id="UP000095282"/>
    </source>
</evidence>
<accession>A0A1I7UNV3</accession>
<proteinExistence type="predicted"/>
<dbReference type="eggNOG" id="ENOG502TGUR">
    <property type="taxonomic scope" value="Eukaryota"/>
</dbReference>
<dbReference type="Proteomes" id="UP000095282">
    <property type="component" value="Unplaced"/>
</dbReference>
<name>A0A1I7UNV3_9PELO</name>
<organism evidence="1 2">
    <name type="scientific">Caenorhabditis tropicalis</name>
    <dbReference type="NCBI Taxonomy" id="1561998"/>
    <lineage>
        <taxon>Eukaryota</taxon>
        <taxon>Metazoa</taxon>
        <taxon>Ecdysozoa</taxon>
        <taxon>Nematoda</taxon>
        <taxon>Chromadorea</taxon>
        <taxon>Rhabditida</taxon>
        <taxon>Rhabditina</taxon>
        <taxon>Rhabditomorpha</taxon>
        <taxon>Rhabditoidea</taxon>
        <taxon>Rhabditidae</taxon>
        <taxon>Peloderinae</taxon>
        <taxon>Caenorhabditis</taxon>
    </lineage>
</organism>
<evidence type="ECO:0000313" key="2">
    <source>
        <dbReference type="WBParaSite" id="Csp11.Scaffold630.g17852.t1"/>
    </source>
</evidence>
<protein>
    <submittedName>
        <fullName evidence="2">Uncharacterized protein</fullName>
    </submittedName>
</protein>
<sequence length="308" mass="35961">MFKQRQEDIERKQWWNSQLCPSDQMILKKKREEVQKLIKDILSEPVSDSSDSSLAIVPIQPQKNFRLDWDSYWPSIDHFYHQISLLIGLNKEPKPIRIEKGENAVVPTSQFVSSSSQSIDIKSLRTVMEKELEFLGVARLHQMECSKCGEKFSSERLYMSSSMFNAQFNLARCGVCWRGKFPKRSIFDHLITEIAVKWAKMVEKRVECLYGKWDDRLSSMVRNLKENVLLADDIAKLLRLCKDPEEFKDSCEVIIVTTIVFYLEYVDFRRSCEALLKLNSSVTHCQLFEIFAIYFPNRAKGIKTGDFL</sequence>